<dbReference type="AlphaFoldDB" id="A0A5M3MET7"/>
<dbReference type="Proteomes" id="UP000053558">
    <property type="component" value="Unassembled WGS sequence"/>
</dbReference>
<dbReference type="OMA" id="CPAYSLY"/>
<evidence type="ECO:0000313" key="3">
    <source>
        <dbReference type="Proteomes" id="UP000053558"/>
    </source>
</evidence>
<name>A0A5M3MET7_CONPW</name>
<sequence length="334" mass="37002">MFDHNKHASRKYIDLIHRASSEWANWKPSIRIKVGSFGTVDKKTGELLVEGNIYDECNIPLLAALCPGFDLANHKPVETESKGYMEICSAEVKQLELSLDGSCELPLALSEASIKKEWHFPQRQSSALLVVYAPCHRHMPPDALRVLANLCTFPAFKDRCLVTSVTSCPAYSLHLCDKSGGKVKVELGSKVLIPHSPVSAGGNCGFKWNTITQTSLSREEAHPEGHSIYDPLFTLKRFPKRNFLTRSHSPSSLHMGAFFVSPDVSPISPASSTSSTSLTSSYSDSETDVEIEWDNAKEPWLELDDDGEELPSEDLQPVDHQRLGPLLRIQTADI</sequence>
<keyword evidence="3" id="KW-1185">Reference proteome</keyword>
<feature type="compositionally biased region" description="Acidic residues" evidence="1">
    <location>
        <begin position="301"/>
        <end position="312"/>
    </location>
</feature>
<evidence type="ECO:0000256" key="1">
    <source>
        <dbReference type="SAM" id="MobiDB-lite"/>
    </source>
</evidence>
<proteinExistence type="predicted"/>
<protein>
    <submittedName>
        <fullName evidence="2">Uncharacterized protein</fullName>
    </submittedName>
</protein>
<accession>A0A5M3MET7</accession>
<dbReference type="GeneID" id="19209373"/>
<reference evidence="3" key="1">
    <citation type="journal article" date="2012" name="Science">
        <title>The Paleozoic origin of enzymatic lignin decomposition reconstructed from 31 fungal genomes.</title>
        <authorList>
            <person name="Floudas D."/>
            <person name="Binder M."/>
            <person name="Riley R."/>
            <person name="Barry K."/>
            <person name="Blanchette R.A."/>
            <person name="Henrissat B."/>
            <person name="Martinez A.T."/>
            <person name="Otillar R."/>
            <person name="Spatafora J.W."/>
            <person name="Yadav J.S."/>
            <person name="Aerts A."/>
            <person name="Benoit I."/>
            <person name="Boyd A."/>
            <person name="Carlson A."/>
            <person name="Copeland A."/>
            <person name="Coutinho P.M."/>
            <person name="de Vries R.P."/>
            <person name="Ferreira P."/>
            <person name="Findley K."/>
            <person name="Foster B."/>
            <person name="Gaskell J."/>
            <person name="Glotzer D."/>
            <person name="Gorecki P."/>
            <person name="Heitman J."/>
            <person name="Hesse C."/>
            <person name="Hori C."/>
            <person name="Igarashi K."/>
            <person name="Jurgens J.A."/>
            <person name="Kallen N."/>
            <person name="Kersten P."/>
            <person name="Kohler A."/>
            <person name="Kuees U."/>
            <person name="Kumar T.K.A."/>
            <person name="Kuo A."/>
            <person name="LaButti K."/>
            <person name="Larrondo L.F."/>
            <person name="Lindquist E."/>
            <person name="Ling A."/>
            <person name="Lombard V."/>
            <person name="Lucas S."/>
            <person name="Lundell T."/>
            <person name="Martin R."/>
            <person name="McLaughlin D.J."/>
            <person name="Morgenstern I."/>
            <person name="Morin E."/>
            <person name="Murat C."/>
            <person name="Nagy L.G."/>
            <person name="Nolan M."/>
            <person name="Ohm R.A."/>
            <person name="Patyshakuliyeva A."/>
            <person name="Rokas A."/>
            <person name="Ruiz-Duenas F.J."/>
            <person name="Sabat G."/>
            <person name="Salamov A."/>
            <person name="Samejima M."/>
            <person name="Schmutz J."/>
            <person name="Slot J.C."/>
            <person name="St John F."/>
            <person name="Stenlid J."/>
            <person name="Sun H."/>
            <person name="Sun S."/>
            <person name="Syed K."/>
            <person name="Tsang A."/>
            <person name="Wiebenga A."/>
            <person name="Young D."/>
            <person name="Pisabarro A."/>
            <person name="Eastwood D.C."/>
            <person name="Martin F."/>
            <person name="Cullen D."/>
            <person name="Grigoriev I.V."/>
            <person name="Hibbett D.S."/>
        </authorList>
    </citation>
    <scope>NUCLEOTIDE SEQUENCE [LARGE SCALE GENOMIC DNA]</scope>
    <source>
        <strain evidence="3">RWD-64-598 SS2</strain>
    </source>
</reference>
<feature type="compositionally biased region" description="Low complexity" evidence="1">
    <location>
        <begin position="269"/>
        <end position="284"/>
    </location>
</feature>
<dbReference type="EMBL" id="JH711583">
    <property type="protein sequence ID" value="EIW77738.1"/>
    <property type="molecule type" value="Genomic_DNA"/>
</dbReference>
<dbReference type="RefSeq" id="XP_007771874.1">
    <property type="nucleotide sequence ID" value="XM_007773684.1"/>
</dbReference>
<feature type="region of interest" description="Disordered" evidence="1">
    <location>
        <begin position="269"/>
        <end position="321"/>
    </location>
</feature>
<dbReference type="OrthoDB" id="3255261at2759"/>
<gene>
    <name evidence="2" type="ORF">CONPUDRAFT_75542</name>
</gene>
<comment type="caution">
    <text evidence="2">The sequence shown here is derived from an EMBL/GenBank/DDBJ whole genome shotgun (WGS) entry which is preliminary data.</text>
</comment>
<organism evidence="2 3">
    <name type="scientific">Coniophora puteana (strain RWD-64-598)</name>
    <name type="common">Brown rot fungus</name>
    <dbReference type="NCBI Taxonomy" id="741705"/>
    <lineage>
        <taxon>Eukaryota</taxon>
        <taxon>Fungi</taxon>
        <taxon>Dikarya</taxon>
        <taxon>Basidiomycota</taxon>
        <taxon>Agaricomycotina</taxon>
        <taxon>Agaricomycetes</taxon>
        <taxon>Agaricomycetidae</taxon>
        <taxon>Boletales</taxon>
        <taxon>Coniophorineae</taxon>
        <taxon>Coniophoraceae</taxon>
        <taxon>Coniophora</taxon>
    </lineage>
</organism>
<evidence type="ECO:0000313" key="2">
    <source>
        <dbReference type="EMBL" id="EIW77738.1"/>
    </source>
</evidence>
<dbReference type="KEGG" id="cput:CONPUDRAFT_75542"/>